<evidence type="ECO:0000313" key="1">
    <source>
        <dbReference type="EMBL" id="HJF32270.1"/>
    </source>
</evidence>
<reference evidence="1" key="1">
    <citation type="journal article" date="2021" name="PeerJ">
        <title>Extensive microbial diversity within the chicken gut microbiome revealed by metagenomics and culture.</title>
        <authorList>
            <person name="Gilroy R."/>
            <person name="Ravi A."/>
            <person name="Getino M."/>
            <person name="Pursley I."/>
            <person name="Horton D.L."/>
            <person name="Alikhan N.F."/>
            <person name="Baker D."/>
            <person name="Gharbi K."/>
            <person name="Hall N."/>
            <person name="Watson M."/>
            <person name="Adriaenssens E.M."/>
            <person name="Foster-Nyarko E."/>
            <person name="Jarju S."/>
            <person name="Secka A."/>
            <person name="Antonio M."/>
            <person name="Oren A."/>
            <person name="Chaudhuri R.R."/>
            <person name="La Ragione R."/>
            <person name="Hildebrand F."/>
            <person name="Pallen M.J."/>
        </authorList>
    </citation>
    <scope>NUCLEOTIDE SEQUENCE</scope>
    <source>
        <strain evidence="1">CHK171-7178</strain>
    </source>
</reference>
<sequence length="184" mass="20411">MNIPELQIQTTRGILGLQTIKPTQEIEQPRATMNIQQPAATLEISSTRPQLSLDTTEARADIDMKSVRRRIEENAQYGKQGVMEGIARRAQEGQQLLRIEQGGKVIADIAKQNATPPPAPLGIRFVGNRLNVQMSAQPGTTNIQATPQKPIIDVQLNKPIHNYTQGKVTGEMNPYPSIQIDIKW</sequence>
<name>A0A921FZ39_SPOPS</name>
<dbReference type="Pfam" id="PF20074">
    <property type="entry name" value="DUF6470"/>
    <property type="match status" value="1"/>
</dbReference>
<organism evidence="1 2">
    <name type="scientific">Sporosarcina psychrophila</name>
    <name type="common">Bacillus psychrophilus</name>
    <dbReference type="NCBI Taxonomy" id="1476"/>
    <lineage>
        <taxon>Bacteria</taxon>
        <taxon>Bacillati</taxon>
        <taxon>Bacillota</taxon>
        <taxon>Bacilli</taxon>
        <taxon>Bacillales</taxon>
        <taxon>Caryophanaceae</taxon>
        <taxon>Sporosarcina</taxon>
    </lineage>
</organism>
<dbReference type="Proteomes" id="UP000698173">
    <property type="component" value="Unassembled WGS sequence"/>
</dbReference>
<proteinExistence type="predicted"/>
<comment type="caution">
    <text evidence="1">The sequence shown here is derived from an EMBL/GenBank/DDBJ whole genome shotgun (WGS) entry which is preliminary data.</text>
</comment>
<dbReference type="AlphaFoldDB" id="A0A921FZ39"/>
<dbReference type="EMBL" id="DYWT01000180">
    <property type="protein sequence ID" value="HJF32270.1"/>
    <property type="molecule type" value="Genomic_DNA"/>
</dbReference>
<evidence type="ECO:0000313" key="2">
    <source>
        <dbReference type="Proteomes" id="UP000698173"/>
    </source>
</evidence>
<reference evidence="1" key="2">
    <citation type="submission" date="2021-09" db="EMBL/GenBank/DDBJ databases">
        <authorList>
            <person name="Gilroy R."/>
        </authorList>
    </citation>
    <scope>NUCLEOTIDE SEQUENCE</scope>
    <source>
        <strain evidence="1">CHK171-7178</strain>
    </source>
</reference>
<accession>A0A921FZ39</accession>
<protein>
    <submittedName>
        <fullName evidence="1">DUF6470 family protein</fullName>
    </submittedName>
</protein>
<gene>
    <name evidence="1" type="ORF">K8V56_10930</name>
</gene>
<dbReference type="InterPro" id="IPR045527">
    <property type="entry name" value="DUF6470"/>
</dbReference>